<evidence type="ECO:0000313" key="3">
    <source>
        <dbReference type="Proteomes" id="UP000805614"/>
    </source>
</evidence>
<gene>
    <name evidence="2" type="ORF">HKK74_12275</name>
</gene>
<keyword evidence="1" id="KW-0732">Signal</keyword>
<reference evidence="2 3" key="1">
    <citation type="submission" date="2020-06" db="EMBL/GenBank/DDBJ databases">
        <title>Actinomadura xiongansis sp. nov., isolated from soil of Baiyangdian.</title>
        <authorList>
            <person name="Zhang X."/>
        </authorList>
    </citation>
    <scope>NUCLEOTIDE SEQUENCE [LARGE SCALE GENOMIC DNA]</scope>
    <source>
        <strain evidence="2 3">HBUM206468</strain>
    </source>
</reference>
<evidence type="ECO:0000256" key="1">
    <source>
        <dbReference type="SAM" id="SignalP"/>
    </source>
</evidence>
<feature type="signal peptide" evidence="1">
    <location>
        <begin position="1"/>
        <end position="26"/>
    </location>
</feature>
<dbReference type="InterPro" id="IPR021452">
    <property type="entry name" value="DUF3103"/>
</dbReference>
<keyword evidence="3" id="KW-1185">Reference proteome</keyword>
<comment type="caution">
    <text evidence="2">The sequence shown here is derived from an EMBL/GenBank/DDBJ whole genome shotgun (WGS) entry which is preliminary data.</text>
</comment>
<sequence length="379" mass="39907">MTQVLKAALTSVAAFTALTLTAGAAAAVPAQTSPRAQAPSKVFTITDHLARQVAGELADQTARGHVASTTASGPADLLTIEPDTRLGQEARAANRAVLAAKALPATSGSLLRLRLANTGTRAALERGEVPLVAAAPTDDEPAEVTAYDPLGGKVLLDPVKAPDRPVLVVEVDVAKAMPMGLELVRDVLADRGIKAVKPSASRITESRTTESQALAANGYWATKINAIRLNNDQEPWIKGAAEIYSVVGGFGLDGAPAVNIVQMPYLDNDGTTYYPNQLIVHFSAYKYNLADVVMMEDDGDTNYQALATAIANALLSIADLGYYVPLVNAILSAIPTSWWTDDPDYVDSWYTLSTASSGRLNGAAANGWMDVAPYWVSAL</sequence>
<organism evidence="2 3">
    <name type="scientific">Actinomadura alba</name>
    <dbReference type="NCBI Taxonomy" id="406431"/>
    <lineage>
        <taxon>Bacteria</taxon>
        <taxon>Bacillati</taxon>
        <taxon>Actinomycetota</taxon>
        <taxon>Actinomycetes</taxon>
        <taxon>Streptosporangiales</taxon>
        <taxon>Thermomonosporaceae</taxon>
        <taxon>Actinomadura</taxon>
    </lineage>
</organism>
<accession>A0ABR7LP67</accession>
<dbReference type="RefSeq" id="WP_187243274.1">
    <property type="nucleotide sequence ID" value="NZ_BAAAOK010000071.1"/>
</dbReference>
<dbReference type="Proteomes" id="UP000805614">
    <property type="component" value="Unassembled WGS sequence"/>
</dbReference>
<protein>
    <submittedName>
        <fullName evidence="2">DUF3103 family protein</fullName>
    </submittedName>
</protein>
<proteinExistence type="predicted"/>
<evidence type="ECO:0000313" key="2">
    <source>
        <dbReference type="EMBL" id="MBC6466272.1"/>
    </source>
</evidence>
<name>A0ABR7LP67_9ACTN</name>
<dbReference type="EMBL" id="JABVEC010000007">
    <property type="protein sequence ID" value="MBC6466272.1"/>
    <property type="molecule type" value="Genomic_DNA"/>
</dbReference>
<feature type="chain" id="PRO_5046618953" evidence="1">
    <location>
        <begin position="27"/>
        <end position="379"/>
    </location>
</feature>
<dbReference type="Pfam" id="PF11301">
    <property type="entry name" value="DUF3103"/>
    <property type="match status" value="1"/>
</dbReference>